<evidence type="ECO:0000256" key="1">
    <source>
        <dbReference type="SAM" id="MobiDB-lite"/>
    </source>
</evidence>
<dbReference type="EMBL" id="CP131061">
    <property type="protein sequence ID" value="WNY27455.1"/>
    <property type="molecule type" value="Genomic_DNA"/>
</dbReference>
<sequence>MNNRPADLNQAFQKDKSEKPDFVSSNIFDLSRFSYDFEINQIFEKIKEIQIRKN</sequence>
<evidence type="ECO:0000313" key="3">
    <source>
        <dbReference type="Proteomes" id="UP001304970"/>
    </source>
</evidence>
<dbReference type="RefSeq" id="WP_338097430.1">
    <property type="nucleotide sequence ID" value="NZ_CP131061.1"/>
</dbReference>
<dbReference type="AlphaFoldDB" id="A0AA96ZW01"/>
<evidence type="ECO:0000313" key="2">
    <source>
        <dbReference type="EMBL" id="WNY27455.1"/>
    </source>
</evidence>
<gene>
    <name evidence="2" type="ORF">MsAm2_12520</name>
</gene>
<keyword evidence="3" id="KW-1185">Reference proteome</keyword>
<feature type="region of interest" description="Disordered" evidence="1">
    <location>
        <begin position="1"/>
        <end position="20"/>
    </location>
</feature>
<dbReference type="GeneID" id="89228679"/>
<name>A0AA96ZW01_9EURY</name>
<reference evidence="2 3" key="1">
    <citation type="submission" date="2023-07" db="EMBL/GenBank/DDBJ databases">
        <title>Closed genome sequence of Methanosarcinaceae archaeon Am2.</title>
        <authorList>
            <person name="Poehlein A."/>
            <person name="Protasov E."/>
            <person name="Platt K."/>
            <person name="Reeh H."/>
            <person name="Daniel R."/>
            <person name="Brune A."/>
        </authorList>
    </citation>
    <scope>NUCLEOTIDE SEQUENCE [LARGE SCALE GENOMIC DNA]</scope>
    <source>
        <strain evidence="2 3">Am2</strain>
    </source>
</reference>
<organism evidence="2 3">
    <name type="scientific">Methanolapillus ohkumae</name>
    <dbReference type="NCBI Taxonomy" id="3028298"/>
    <lineage>
        <taxon>Archaea</taxon>
        <taxon>Methanobacteriati</taxon>
        <taxon>Methanobacteriota</taxon>
        <taxon>Stenosarchaea group</taxon>
        <taxon>Methanomicrobia</taxon>
        <taxon>Methanosarcinales</taxon>
        <taxon>Methanosarcinaceae</taxon>
        <taxon>Methanolapillus</taxon>
    </lineage>
</organism>
<protein>
    <submittedName>
        <fullName evidence="2">Uncharacterized protein</fullName>
    </submittedName>
</protein>
<proteinExistence type="predicted"/>
<accession>A0AA96ZW01</accession>
<dbReference type="Proteomes" id="UP001304970">
    <property type="component" value="Chromosome"/>
</dbReference>